<dbReference type="EMBL" id="CP119078">
    <property type="protein sequence ID" value="WED42068.1"/>
    <property type="molecule type" value="Genomic_DNA"/>
</dbReference>
<keyword evidence="2" id="KW-1185">Reference proteome</keyword>
<dbReference type="Proteomes" id="UP001222087">
    <property type="component" value="Chromosome"/>
</dbReference>
<sequence>MSALELHLQLANEANDYARSRIVHGCTQLENNDLPVEYFEALNNAVLKQVRALINQTRVDPYRLLTDDDVYDYEKTISLTSKYSLGNCYELALQAMDYFLTTTNQIPSSNVEVLSIDGEKGDHIFLVIGRSPESNVNDINSWGTDAVICDPWSNQVYCASEWKDKLKTFYRTYNKNGTITNCVTGYDAAVHSLKVILDIHQLKSHLNKSTLKENYINELNLMEWTLKNHKTKLETRSEKLLKKYGSEDEKYQVIGQKIGYATTVLSMVEALRTTIPDTEEDMDFRDFHRLLRKNLKQLFENVQEIITLTSEERAALSGYRHPNNLLSLMRTTINVSPPTEKTIRDANEELVKNLTGKKL</sequence>
<accession>A0ABY8ANC6</accession>
<evidence type="ECO:0000313" key="2">
    <source>
        <dbReference type="Proteomes" id="UP001222087"/>
    </source>
</evidence>
<proteinExistence type="predicted"/>
<name>A0ABY8ANC6_9GAMM</name>
<dbReference type="RefSeq" id="WP_275087893.1">
    <property type="nucleotide sequence ID" value="NZ_CP119078.1"/>
</dbReference>
<reference evidence="1 2" key="1">
    <citation type="submission" date="2023-02" db="EMBL/GenBank/DDBJ databases">
        <title>Genome Sequence of L. cardiaca H63T.</title>
        <authorList>
            <person name="Lopez A.E."/>
            <person name="Cianciotto N.P."/>
        </authorList>
    </citation>
    <scope>NUCLEOTIDE SEQUENCE [LARGE SCALE GENOMIC DNA]</scope>
    <source>
        <strain evidence="1 2">H63</strain>
    </source>
</reference>
<protein>
    <submittedName>
        <fullName evidence="1">Uncharacterized protein</fullName>
    </submittedName>
</protein>
<organism evidence="1 2">
    <name type="scientific">Legionella cardiaca</name>
    <dbReference type="NCBI Taxonomy" id="1071983"/>
    <lineage>
        <taxon>Bacteria</taxon>
        <taxon>Pseudomonadati</taxon>
        <taxon>Pseudomonadota</taxon>
        <taxon>Gammaproteobacteria</taxon>
        <taxon>Legionellales</taxon>
        <taxon>Legionellaceae</taxon>
        <taxon>Legionella</taxon>
    </lineage>
</organism>
<evidence type="ECO:0000313" key="1">
    <source>
        <dbReference type="EMBL" id="WED42068.1"/>
    </source>
</evidence>
<gene>
    <name evidence="1" type="ORF">PXX05_08990</name>
</gene>